<accession>A0A0F9MFV6</accession>
<gene>
    <name evidence="1" type="ORF">LCGC14_1389970</name>
</gene>
<dbReference type="EMBL" id="LAZR01008971">
    <property type="protein sequence ID" value="KKM75475.1"/>
    <property type="molecule type" value="Genomic_DNA"/>
</dbReference>
<comment type="caution">
    <text evidence="1">The sequence shown here is derived from an EMBL/GenBank/DDBJ whole genome shotgun (WGS) entry which is preliminary data.</text>
</comment>
<name>A0A0F9MFV6_9ZZZZ</name>
<dbReference type="AlphaFoldDB" id="A0A0F9MFV6"/>
<evidence type="ECO:0000313" key="1">
    <source>
        <dbReference type="EMBL" id="KKM75475.1"/>
    </source>
</evidence>
<organism evidence="1">
    <name type="scientific">marine sediment metagenome</name>
    <dbReference type="NCBI Taxonomy" id="412755"/>
    <lineage>
        <taxon>unclassified sequences</taxon>
        <taxon>metagenomes</taxon>
        <taxon>ecological metagenomes</taxon>
    </lineage>
</organism>
<dbReference type="PROSITE" id="PS51257">
    <property type="entry name" value="PROKAR_LIPOPROTEIN"/>
    <property type="match status" value="1"/>
</dbReference>
<protein>
    <submittedName>
        <fullName evidence="1">Uncharacterized protein</fullName>
    </submittedName>
</protein>
<reference evidence="1" key="1">
    <citation type="journal article" date="2015" name="Nature">
        <title>Complex archaea that bridge the gap between prokaryotes and eukaryotes.</title>
        <authorList>
            <person name="Spang A."/>
            <person name="Saw J.H."/>
            <person name="Jorgensen S.L."/>
            <person name="Zaremba-Niedzwiedzka K."/>
            <person name="Martijn J."/>
            <person name="Lind A.E."/>
            <person name="van Eijk R."/>
            <person name="Schleper C."/>
            <person name="Guy L."/>
            <person name="Ettema T.J."/>
        </authorList>
    </citation>
    <scope>NUCLEOTIDE SEQUENCE</scope>
</reference>
<proteinExistence type="predicted"/>
<sequence length="126" mass="12559">MKTPIVVLGLSLLLVACGGRGVTNLGSNSLMDGKHIVVTQAKTTGFSGPDVTVLWAYLCDDATGTCTFLGDYSATAPGLVETMAAGTLSALIQAGGYIGAAATLRPTRINISGGGASAQADAKAIK</sequence>